<sequence>MRISNFELAQREKLVRASATVEWEDCEQPVREIYIETEESFSADISCNPHSFLVGCVIPAMHFGEKRVVLDAEICPSLKEGLETVMALMKEWSDGKYAPLTIEAKTSSAVYPSDSQRQAGLFLSGGIDSLAALRINKMVYPKEHPGHVKDCLLVHGFDIGGVIERGMKYHVFDRAKA</sequence>
<gene>
    <name evidence="1" type="ORF">LCGC14_2913850</name>
</gene>
<proteinExistence type="predicted"/>
<organism evidence="1">
    <name type="scientific">marine sediment metagenome</name>
    <dbReference type="NCBI Taxonomy" id="412755"/>
    <lineage>
        <taxon>unclassified sequences</taxon>
        <taxon>metagenomes</taxon>
        <taxon>ecological metagenomes</taxon>
    </lineage>
</organism>
<accession>A0A0F8YCN0</accession>
<protein>
    <submittedName>
        <fullName evidence="1">Uncharacterized protein</fullName>
    </submittedName>
</protein>
<dbReference type="AlphaFoldDB" id="A0A0F8YCN0"/>
<dbReference type="EMBL" id="LAZR01057732">
    <property type="protein sequence ID" value="KKK71445.1"/>
    <property type="molecule type" value="Genomic_DNA"/>
</dbReference>
<comment type="caution">
    <text evidence="1">The sequence shown here is derived from an EMBL/GenBank/DDBJ whole genome shotgun (WGS) entry which is preliminary data.</text>
</comment>
<name>A0A0F8YCN0_9ZZZZ</name>
<feature type="non-terminal residue" evidence="1">
    <location>
        <position position="177"/>
    </location>
</feature>
<reference evidence="1" key="1">
    <citation type="journal article" date="2015" name="Nature">
        <title>Complex archaea that bridge the gap between prokaryotes and eukaryotes.</title>
        <authorList>
            <person name="Spang A."/>
            <person name="Saw J.H."/>
            <person name="Jorgensen S.L."/>
            <person name="Zaremba-Niedzwiedzka K."/>
            <person name="Martijn J."/>
            <person name="Lind A.E."/>
            <person name="van Eijk R."/>
            <person name="Schleper C."/>
            <person name="Guy L."/>
            <person name="Ettema T.J."/>
        </authorList>
    </citation>
    <scope>NUCLEOTIDE SEQUENCE</scope>
</reference>
<evidence type="ECO:0000313" key="1">
    <source>
        <dbReference type="EMBL" id="KKK71445.1"/>
    </source>
</evidence>